<dbReference type="CDD" id="cd06173">
    <property type="entry name" value="MFS_MefA_like"/>
    <property type="match status" value="1"/>
</dbReference>
<feature type="transmembrane region" description="Helical" evidence="6">
    <location>
        <begin position="72"/>
        <end position="93"/>
    </location>
</feature>
<dbReference type="InterPro" id="IPR011701">
    <property type="entry name" value="MFS"/>
</dbReference>
<dbReference type="PROSITE" id="PS50850">
    <property type="entry name" value="MFS"/>
    <property type="match status" value="1"/>
</dbReference>
<dbReference type="Pfam" id="PF07690">
    <property type="entry name" value="MFS_1"/>
    <property type="match status" value="1"/>
</dbReference>
<feature type="transmembrane region" description="Helical" evidence="6">
    <location>
        <begin position="39"/>
        <end position="60"/>
    </location>
</feature>
<organism evidence="8 9">
    <name type="scientific">Asanoa iriomotensis</name>
    <dbReference type="NCBI Taxonomy" id="234613"/>
    <lineage>
        <taxon>Bacteria</taxon>
        <taxon>Bacillati</taxon>
        <taxon>Actinomycetota</taxon>
        <taxon>Actinomycetes</taxon>
        <taxon>Micromonosporales</taxon>
        <taxon>Micromonosporaceae</taxon>
        <taxon>Asanoa</taxon>
    </lineage>
</organism>
<evidence type="ECO:0000259" key="7">
    <source>
        <dbReference type="PROSITE" id="PS50850"/>
    </source>
</evidence>
<keyword evidence="3 6" id="KW-0812">Transmembrane</keyword>
<keyword evidence="2" id="KW-1003">Cell membrane</keyword>
<evidence type="ECO:0000256" key="6">
    <source>
        <dbReference type="SAM" id="Phobius"/>
    </source>
</evidence>
<evidence type="ECO:0000313" key="9">
    <source>
        <dbReference type="Proteomes" id="UP000624325"/>
    </source>
</evidence>
<proteinExistence type="predicted"/>
<comment type="subcellular location">
    <subcellularLocation>
        <location evidence="1">Cell membrane</location>
        <topology evidence="1">Multi-pass membrane protein</topology>
    </subcellularLocation>
</comment>
<evidence type="ECO:0000256" key="2">
    <source>
        <dbReference type="ARBA" id="ARBA00022475"/>
    </source>
</evidence>
<dbReference type="EMBL" id="BONC01000001">
    <property type="protein sequence ID" value="GIF54074.1"/>
    <property type="molecule type" value="Genomic_DNA"/>
</dbReference>
<feature type="transmembrane region" description="Helical" evidence="6">
    <location>
        <begin position="304"/>
        <end position="325"/>
    </location>
</feature>
<dbReference type="InterPro" id="IPR020846">
    <property type="entry name" value="MFS_dom"/>
</dbReference>
<dbReference type="RefSeq" id="WP_203699790.1">
    <property type="nucleotide sequence ID" value="NZ_BONC01000001.1"/>
</dbReference>
<feature type="domain" description="Major facilitator superfamily (MFS) profile" evidence="7">
    <location>
        <begin position="214"/>
        <end position="397"/>
    </location>
</feature>
<sequence>MQPVTAPTRLLVAATGSRLADEAAAVAVALHVVARTGDAGLAGLVVAAFALPTLATGPVLGALLDRARRPRALFLANQLTLAGALTGILLLAGHAPAPALIGLGLLAGLTAPVLTGGFSALVPRLTTAGGLPRANAADAASYDVAGLGGPALVAVVASLADAGPALAATAALAAIALPLVARAPMPGPAAEPADREPLPTAVRDGLALLWRVRPLRAATAATTLGFAAQGLLPVGFPLLAIHFGHPAAHGAWFLTAMSAGSLAGALASARLLTRFAPIPVLAAALAVLGTSLAAVAAAPTLVVALTAATAGGVATGPMLAATLAVRQQSVPARRYGQVVATAASIKVGAFALGASVTGPVTAWLPPRGVLLLVGAAQLVALLPLATATAPRVAQMTR</sequence>
<name>A0ABQ4BU69_9ACTN</name>
<keyword evidence="9" id="KW-1185">Reference proteome</keyword>
<comment type="caution">
    <text evidence="8">The sequence shown here is derived from an EMBL/GenBank/DDBJ whole genome shotgun (WGS) entry which is preliminary data.</text>
</comment>
<feature type="transmembrane region" description="Helical" evidence="6">
    <location>
        <begin position="278"/>
        <end position="298"/>
    </location>
</feature>
<accession>A0ABQ4BU69</accession>
<reference evidence="8 9" key="1">
    <citation type="submission" date="2021-01" db="EMBL/GenBank/DDBJ databases">
        <title>Whole genome shotgun sequence of Asanoa iriomotensis NBRC 100142.</title>
        <authorList>
            <person name="Komaki H."/>
            <person name="Tamura T."/>
        </authorList>
    </citation>
    <scope>NUCLEOTIDE SEQUENCE [LARGE SCALE GENOMIC DNA]</scope>
    <source>
        <strain evidence="8 9">NBRC 100142</strain>
    </source>
</reference>
<evidence type="ECO:0000313" key="8">
    <source>
        <dbReference type="EMBL" id="GIF54074.1"/>
    </source>
</evidence>
<evidence type="ECO:0000256" key="4">
    <source>
        <dbReference type="ARBA" id="ARBA00022989"/>
    </source>
</evidence>
<protein>
    <recommendedName>
        <fullName evidence="7">Major facilitator superfamily (MFS) profile domain-containing protein</fullName>
    </recommendedName>
</protein>
<feature type="transmembrane region" description="Helical" evidence="6">
    <location>
        <begin position="99"/>
        <end position="122"/>
    </location>
</feature>
<evidence type="ECO:0000256" key="3">
    <source>
        <dbReference type="ARBA" id="ARBA00022692"/>
    </source>
</evidence>
<feature type="transmembrane region" description="Helical" evidence="6">
    <location>
        <begin position="247"/>
        <end position="266"/>
    </location>
</feature>
<keyword evidence="5 6" id="KW-0472">Membrane</keyword>
<evidence type="ECO:0000256" key="1">
    <source>
        <dbReference type="ARBA" id="ARBA00004651"/>
    </source>
</evidence>
<feature type="transmembrane region" description="Helical" evidence="6">
    <location>
        <begin position="217"/>
        <end position="241"/>
    </location>
</feature>
<dbReference type="Gene3D" id="1.20.1250.20">
    <property type="entry name" value="MFS general substrate transporter like domains"/>
    <property type="match status" value="1"/>
</dbReference>
<evidence type="ECO:0000256" key="5">
    <source>
        <dbReference type="ARBA" id="ARBA00023136"/>
    </source>
</evidence>
<dbReference type="PANTHER" id="PTHR23513">
    <property type="entry name" value="INTEGRAL MEMBRANE EFFLUX PROTEIN-RELATED"/>
    <property type="match status" value="1"/>
</dbReference>
<feature type="transmembrane region" description="Helical" evidence="6">
    <location>
        <begin position="368"/>
        <end position="389"/>
    </location>
</feature>
<gene>
    <name evidence="8" type="ORF">Air01nite_01690</name>
</gene>
<keyword evidence="4 6" id="KW-1133">Transmembrane helix</keyword>
<dbReference type="PANTHER" id="PTHR23513:SF11">
    <property type="entry name" value="STAPHYLOFERRIN A TRANSPORTER"/>
    <property type="match status" value="1"/>
</dbReference>
<dbReference type="Proteomes" id="UP000624325">
    <property type="component" value="Unassembled WGS sequence"/>
</dbReference>
<feature type="transmembrane region" description="Helical" evidence="6">
    <location>
        <begin position="337"/>
        <end position="356"/>
    </location>
</feature>
<dbReference type="InterPro" id="IPR036259">
    <property type="entry name" value="MFS_trans_sf"/>
</dbReference>
<dbReference type="SUPFAM" id="SSF103473">
    <property type="entry name" value="MFS general substrate transporter"/>
    <property type="match status" value="1"/>
</dbReference>